<evidence type="ECO:0000313" key="6">
    <source>
        <dbReference type="Proteomes" id="UP000249130"/>
    </source>
</evidence>
<dbReference type="Pfam" id="PF00775">
    <property type="entry name" value="Dioxygenase_C"/>
    <property type="match status" value="1"/>
</dbReference>
<dbReference type="InterPro" id="IPR015889">
    <property type="entry name" value="Intradiol_dOase_core"/>
</dbReference>
<dbReference type="InterPro" id="IPR000627">
    <property type="entry name" value="Intradiol_dOase_C"/>
</dbReference>
<dbReference type="GO" id="GO:0018578">
    <property type="term" value="F:protocatechuate 3,4-dioxygenase activity"/>
    <property type="evidence" value="ECO:0007669"/>
    <property type="project" value="InterPro"/>
</dbReference>
<dbReference type="Gene3D" id="2.60.130.10">
    <property type="entry name" value="Aromatic compound dioxygenase"/>
    <property type="match status" value="1"/>
</dbReference>
<dbReference type="Pfam" id="PF12391">
    <property type="entry name" value="PCDO_beta_N"/>
    <property type="match status" value="1"/>
</dbReference>
<name>A0A327L4Z5_9BRAD</name>
<sequence length="232" mass="26218">MTFFFPTQSLSAFPPRLSPGYKSTPKRCPTKPLILMKHTLSELTGPVYGQDAVQPGDEDLTRQHAGEPLGERIIVHGRVLDEDGRPVPNALVEIWQANACGRYIHVVDQHPAPLDPNFTGAGRSKTDENGHYKFITVKPGAYPWGNHPNAWRPAHIHFSMFGHSFVSRLVTQMYFPGDPLFQYDPIFNSVTDENARNRMVSSFDLENTVPEWALAYRFDIVLRGRNQTPMES</sequence>
<gene>
    <name evidence="5" type="primary">pcaH</name>
    <name evidence="5" type="ORF">CH341_03665</name>
</gene>
<reference evidence="5 6" key="1">
    <citation type="submission" date="2017-07" db="EMBL/GenBank/DDBJ databases">
        <title>Draft Genome Sequences of Select Purple Nonsulfur Bacteria.</title>
        <authorList>
            <person name="Lasarre B."/>
            <person name="Mckinlay J.B."/>
        </authorList>
    </citation>
    <scope>NUCLEOTIDE SEQUENCE [LARGE SCALE GENOMIC DNA]</scope>
    <source>
        <strain evidence="5 6">DSM 5909</strain>
    </source>
</reference>
<dbReference type="OrthoDB" id="9805815at2"/>
<dbReference type="RefSeq" id="WP_111417680.1">
    <property type="nucleotide sequence ID" value="NZ_NPEX01000014.1"/>
</dbReference>
<dbReference type="InterPro" id="IPR012785">
    <property type="entry name" value="Protocat_dOase_b"/>
</dbReference>
<dbReference type="NCBIfam" id="TIGR02422">
    <property type="entry name" value="protocat_beta"/>
    <property type="match status" value="1"/>
</dbReference>
<dbReference type="SUPFAM" id="SSF49482">
    <property type="entry name" value="Aromatic compound dioxygenase"/>
    <property type="match status" value="1"/>
</dbReference>
<keyword evidence="2 5" id="KW-0223">Dioxygenase</keyword>
<dbReference type="InterPro" id="IPR024756">
    <property type="entry name" value="PCDO_beta_N"/>
</dbReference>
<feature type="domain" description="Intradiol ring-cleavage dioxygenases" evidence="4">
    <location>
        <begin position="75"/>
        <end position="103"/>
    </location>
</feature>
<dbReference type="GO" id="GO:0008199">
    <property type="term" value="F:ferric iron binding"/>
    <property type="evidence" value="ECO:0007669"/>
    <property type="project" value="InterPro"/>
</dbReference>
<evidence type="ECO:0000256" key="2">
    <source>
        <dbReference type="ARBA" id="ARBA00022964"/>
    </source>
</evidence>
<evidence type="ECO:0000313" key="5">
    <source>
        <dbReference type="EMBL" id="RAI45497.1"/>
    </source>
</evidence>
<evidence type="ECO:0000256" key="1">
    <source>
        <dbReference type="ARBA" id="ARBA00007825"/>
    </source>
</evidence>
<dbReference type="CDD" id="cd03464">
    <property type="entry name" value="3_4-PCD_beta"/>
    <property type="match status" value="1"/>
</dbReference>
<organism evidence="5 6">
    <name type="scientific">Rhodoplanes roseus</name>
    <dbReference type="NCBI Taxonomy" id="29409"/>
    <lineage>
        <taxon>Bacteria</taxon>
        <taxon>Pseudomonadati</taxon>
        <taxon>Pseudomonadota</taxon>
        <taxon>Alphaproteobacteria</taxon>
        <taxon>Hyphomicrobiales</taxon>
        <taxon>Nitrobacteraceae</taxon>
        <taxon>Rhodoplanes</taxon>
    </lineage>
</organism>
<evidence type="ECO:0000256" key="3">
    <source>
        <dbReference type="ARBA" id="ARBA00023002"/>
    </source>
</evidence>
<evidence type="ECO:0000259" key="4">
    <source>
        <dbReference type="PROSITE" id="PS00083"/>
    </source>
</evidence>
<comment type="similarity">
    <text evidence="1">Belongs to the intradiol ring-cleavage dioxygenase family.</text>
</comment>
<dbReference type="PANTHER" id="PTHR33711">
    <property type="entry name" value="DIOXYGENASE, PUTATIVE (AFU_ORTHOLOGUE AFUA_2G02910)-RELATED"/>
    <property type="match status" value="1"/>
</dbReference>
<dbReference type="EMBL" id="NPEX01000014">
    <property type="protein sequence ID" value="RAI45497.1"/>
    <property type="molecule type" value="Genomic_DNA"/>
</dbReference>
<dbReference type="InterPro" id="IPR050770">
    <property type="entry name" value="Intradiol_RC_Dioxygenase"/>
</dbReference>
<dbReference type="Proteomes" id="UP000249130">
    <property type="component" value="Unassembled WGS sequence"/>
</dbReference>
<dbReference type="AlphaFoldDB" id="A0A327L4Z5"/>
<dbReference type="PROSITE" id="PS00083">
    <property type="entry name" value="INTRADIOL_DIOXYGENAS"/>
    <property type="match status" value="1"/>
</dbReference>
<protein>
    <submittedName>
        <fullName evidence="5">Protocatechuate 3,4-dioxygenase subunit beta</fullName>
    </submittedName>
</protein>
<keyword evidence="6" id="KW-1185">Reference proteome</keyword>
<dbReference type="GO" id="GO:0019619">
    <property type="term" value="P:3,4-dihydroxybenzoate catabolic process"/>
    <property type="evidence" value="ECO:0007669"/>
    <property type="project" value="InterPro"/>
</dbReference>
<proteinExistence type="inferred from homology"/>
<comment type="caution">
    <text evidence="5">The sequence shown here is derived from an EMBL/GenBank/DDBJ whole genome shotgun (WGS) entry which is preliminary data.</text>
</comment>
<accession>A0A327L4Z5</accession>
<dbReference type="PANTHER" id="PTHR33711:SF10">
    <property type="entry name" value="INTRADIOL RING-CLEAVAGE DIOXYGENASES DOMAIN-CONTAINING PROTEIN"/>
    <property type="match status" value="1"/>
</dbReference>
<keyword evidence="3" id="KW-0560">Oxidoreductase</keyword>